<dbReference type="RefSeq" id="WP_243302869.1">
    <property type="nucleotide sequence ID" value="NZ_JALGBI010000001.1"/>
</dbReference>
<dbReference type="SUPFAM" id="SSF54427">
    <property type="entry name" value="NTF2-like"/>
    <property type="match status" value="2"/>
</dbReference>
<protein>
    <submittedName>
        <fullName evidence="3">Phenazine biosynthesis protein</fullName>
    </submittedName>
</protein>
<name>A0A9X2AMV3_9BURK</name>
<evidence type="ECO:0000313" key="4">
    <source>
        <dbReference type="Proteomes" id="UP001139447"/>
    </source>
</evidence>
<dbReference type="Proteomes" id="UP001139447">
    <property type="component" value="Unassembled WGS sequence"/>
</dbReference>
<gene>
    <name evidence="3" type="ORF">MMF98_00465</name>
</gene>
<reference evidence="3" key="1">
    <citation type="submission" date="2022-03" db="EMBL/GenBank/DDBJ databases">
        <authorList>
            <person name="Woo C.Y."/>
        </authorList>
    </citation>
    <scope>NUCLEOTIDE SEQUENCE</scope>
    <source>
        <strain evidence="3">CYS-02</strain>
    </source>
</reference>
<evidence type="ECO:0000256" key="1">
    <source>
        <dbReference type="ARBA" id="ARBA00009377"/>
    </source>
</evidence>
<accession>A0A9X2AMV3</accession>
<organism evidence="3 4">
    <name type="scientific">Variovorax terrae</name>
    <dbReference type="NCBI Taxonomy" id="2923278"/>
    <lineage>
        <taxon>Bacteria</taxon>
        <taxon>Pseudomonadati</taxon>
        <taxon>Pseudomonadota</taxon>
        <taxon>Betaproteobacteria</taxon>
        <taxon>Burkholderiales</taxon>
        <taxon>Comamonadaceae</taxon>
        <taxon>Variovorax</taxon>
    </lineage>
</organism>
<dbReference type="Gene3D" id="3.10.450.50">
    <property type="match status" value="2"/>
</dbReference>
<dbReference type="AlphaFoldDB" id="A0A9X2AMV3"/>
<dbReference type="InterPro" id="IPR032710">
    <property type="entry name" value="NTF2-like_dom_sf"/>
</dbReference>
<proteinExistence type="inferred from homology"/>
<comment type="similarity">
    <text evidence="1">Belongs to the PhzA/PhzB family.</text>
</comment>
<keyword evidence="4" id="KW-1185">Reference proteome</keyword>
<dbReference type="InterPro" id="IPR004964">
    <property type="entry name" value="PhzA_PhzB"/>
</dbReference>
<comment type="caution">
    <text evidence="3">The sequence shown here is derived from an EMBL/GenBank/DDBJ whole genome shotgun (WGS) entry which is preliminary data.</text>
</comment>
<dbReference type="EMBL" id="JALGBI010000001">
    <property type="protein sequence ID" value="MCJ0761677.1"/>
    <property type="molecule type" value="Genomic_DNA"/>
</dbReference>
<dbReference type="GO" id="GO:0017000">
    <property type="term" value="P:antibiotic biosynthetic process"/>
    <property type="evidence" value="ECO:0007669"/>
    <property type="project" value="UniProtKB-KW"/>
</dbReference>
<evidence type="ECO:0000256" key="2">
    <source>
        <dbReference type="ARBA" id="ARBA00023194"/>
    </source>
</evidence>
<evidence type="ECO:0000313" key="3">
    <source>
        <dbReference type="EMBL" id="MCJ0761677.1"/>
    </source>
</evidence>
<keyword evidence="2" id="KW-0045">Antibiotic biosynthesis</keyword>
<sequence>MSKKDIISQADQAQRAENIDCIRQYVDARTPEQRGRRWDLYVDDCTSGAVAGAPLQGKDIARRCTEWNLVHFPNYVFNDNIVFQSTDPDYYCVMSKGSGGINYPAYGGERQYDNVYFHVIRMRGGRMKDYFEYSNLLGMYKTLGIEIPALQGPPGWPGHTPEEAAYDAYPRPQYSNPAGPDVIPAGDEALREKNIAAIRQYVDARTVEERGRRWDLYIDGDECTSGAAGMPALFGKAKARQCTEWNLDYFPDYVFNNNVIFQTQDPNLFLVMSDGTGGIYYPAYGERRTYENRYFHTFRMQDGKIRNYYEYSNAKLLFDVLGVKLPAIQTPAGWPTAL</sequence>
<dbReference type="Pfam" id="PF03284">
    <property type="entry name" value="PHZA_PHZB"/>
    <property type="match status" value="2"/>
</dbReference>